<dbReference type="InterPro" id="IPR046335">
    <property type="entry name" value="LacI/GalR-like_sensor"/>
</dbReference>
<keyword evidence="1" id="KW-0805">Transcription regulation</keyword>
<dbReference type="SUPFAM" id="SSF53822">
    <property type="entry name" value="Periplasmic binding protein-like I"/>
    <property type="match status" value="1"/>
</dbReference>
<evidence type="ECO:0000256" key="2">
    <source>
        <dbReference type="ARBA" id="ARBA00023125"/>
    </source>
</evidence>
<evidence type="ECO:0000259" key="4">
    <source>
        <dbReference type="PROSITE" id="PS50932"/>
    </source>
</evidence>
<dbReference type="Pfam" id="PF00356">
    <property type="entry name" value="LacI"/>
    <property type="match status" value="1"/>
</dbReference>
<dbReference type="PANTHER" id="PTHR30146">
    <property type="entry name" value="LACI-RELATED TRANSCRIPTIONAL REPRESSOR"/>
    <property type="match status" value="1"/>
</dbReference>
<evidence type="ECO:0000256" key="3">
    <source>
        <dbReference type="ARBA" id="ARBA00023163"/>
    </source>
</evidence>
<evidence type="ECO:0000256" key="1">
    <source>
        <dbReference type="ARBA" id="ARBA00023015"/>
    </source>
</evidence>
<dbReference type="PROSITE" id="PS50932">
    <property type="entry name" value="HTH_LACI_2"/>
    <property type="match status" value="1"/>
</dbReference>
<sequence length="342" mass="37632">MATMLDVSRRAGVSKSTVSRVLNGTAKISEATREAVFKAIEELNYRPNVLAQSLSKQETNTIGLVIPRGSNTSQYLALLIEICQELADKAGKFLMITQVSDQPDGGIKAIRSLVDRRCDAVLYYNNSFFDHYNIRGDELSNLIDELPVPLVVMNCYLPRHPQNCVWFDHSQGARLPVEYLLAQGHKRIAYIAGPLNQRTAQLRLQGYQDALANAGIAFDPLLVVEGDRYYHGGYSACNQLLQRRTEFTALCCFNDLTAIGALKALQEHGIAVPEQVSLFGFDNEAVLDYLSPSLSSVQLPAHAFVTHAMTLLLDKLTSTETPAPDESAFVGELVIRGSVAAR</sequence>
<dbReference type="InterPro" id="IPR028082">
    <property type="entry name" value="Peripla_BP_I"/>
</dbReference>
<dbReference type="PRINTS" id="PR00036">
    <property type="entry name" value="HTHLACI"/>
</dbReference>
<dbReference type="GO" id="GO:0000976">
    <property type="term" value="F:transcription cis-regulatory region binding"/>
    <property type="evidence" value="ECO:0007669"/>
    <property type="project" value="TreeGrafter"/>
</dbReference>
<dbReference type="SMART" id="SM00354">
    <property type="entry name" value="HTH_LACI"/>
    <property type="match status" value="1"/>
</dbReference>
<evidence type="ECO:0000313" key="6">
    <source>
        <dbReference type="Proteomes" id="UP000585721"/>
    </source>
</evidence>
<keyword evidence="3" id="KW-0804">Transcription</keyword>
<dbReference type="Proteomes" id="UP000585721">
    <property type="component" value="Unassembled WGS sequence"/>
</dbReference>
<dbReference type="RefSeq" id="WP_188027260.1">
    <property type="nucleotide sequence ID" value="NZ_JACHGR010000008.1"/>
</dbReference>
<accession>A0A841GBL9</accession>
<dbReference type="PANTHER" id="PTHR30146:SF67">
    <property type="entry name" value="HTH-TYPE TRANSCRIPTIONAL REGULATOR ASCG"/>
    <property type="match status" value="1"/>
</dbReference>
<gene>
    <name evidence="5" type="ORF">HNR75_002472</name>
</gene>
<dbReference type="EMBL" id="JACHGR010000008">
    <property type="protein sequence ID" value="MBB6056534.1"/>
    <property type="molecule type" value="Genomic_DNA"/>
</dbReference>
<reference evidence="5 6" key="1">
    <citation type="submission" date="2020-08" db="EMBL/GenBank/DDBJ databases">
        <title>Genomic Encyclopedia of Type Strains, Phase IV (KMG-IV): sequencing the most valuable type-strain genomes for metagenomic binning, comparative biology and taxonomic classification.</title>
        <authorList>
            <person name="Goeker M."/>
        </authorList>
    </citation>
    <scope>NUCLEOTIDE SEQUENCE [LARGE SCALE GENOMIC DNA]</scope>
    <source>
        <strain evidence="5 6">DSM 22975</strain>
    </source>
</reference>
<dbReference type="InterPro" id="IPR000843">
    <property type="entry name" value="HTH_LacI"/>
</dbReference>
<dbReference type="SUPFAM" id="SSF47413">
    <property type="entry name" value="lambda repressor-like DNA-binding domains"/>
    <property type="match status" value="1"/>
</dbReference>
<feature type="domain" description="HTH lacI-type" evidence="4">
    <location>
        <begin position="2"/>
        <end position="56"/>
    </location>
</feature>
<dbReference type="CDD" id="cd01392">
    <property type="entry name" value="HTH_LacI"/>
    <property type="match status" value="1"/>
</dbReference>
<dbReference type="Gene3D" id="3.40.50.2300">
    <property type="match status" value="2"/>
</dbReference>
<dbReference type="GO" id="GO:0003700">
    <property type="term" value="F:DNA-binding transcription factor activity"/>
    <property type="evidence" value="ECO:0007669"/>
    <property type="project" value="TreeGrafter"/>
</dbReference>
<keyword evidence="6" id="KW-1185">Reference proteome</keyword>
<dbReference type="AlphaFoldDB" id="A0A841GBL9"/>
<dbReference type="Gene3D" id="1.10.260.40">
    <property type="entry name" value="lambda repressor-like DNA-binding domains"/>
    <property type="match status" value="1"/>
</dbReference>
<comment type="caution">
    <text evidence="5">The sequence shown here is derived from an EMBL/GenBank/DDBJ whole genome shotgun (WGS) entry which is preliminary data.</text>
</comment>
<keyword evidence="2 5" id="KW-0238">DNA-binding</keyword>
<dbReference type="CDD" id="cd06270">
    <property type="entry name" value="PBP1_GalS-like"/>
    <property type="match status" value="1"/>
</dbReference>
<organism evidence="5 6">
    <name type="scientific">Tolumonas osonensis</name>
    <dbReference type="NCBI Taxonomy" id="675874"/>
    <lineage>
        <taxon>Bacteria</taxon>
        <taxon>Pseudomonadati</taxon>
        <taxon>Pseudomonadota</taxon>
        <taxon>Gammaproteobacteria</taxon>
        <taxon>Aeromonadales</taxon>
        <taxon>Aeromonadaceae</taxon>
        <taxon>Tolumonas</taxon>
    </lineage>
</organism>
<evidence type="ECO:0000313" key="5">
    <source>
        <dbReference type="EMBL" id="MBB6056534.1"/>
    </source>
</evidence>
<dbReference type="Pfam" id="PF13377">
    <property type="entry name" value="Peripla_BP_3"/>
    <property type="match status" value="1"/>
</dbReference>
<name>A0A841GBL9_9GAMM</name>
<proteinExistence type="predicted"/>
<dbReference type="InterPro" id="IPR010982">
    <property type="entry name" value="Lambda_DNA-bd_dom_sf"/>
</dbReference>
<protein>
    <submittedName>
        <fullName evidence="5">DNA-binding LacI/PurR family transcriptional regulator</fullName>
    </submittedName>
</protein>